<feature type="transmembrane region" description="Helical" evidence="1">
    <location>
        <begin position="211"/>
        <end position="230"/>
    </location>
</feature>
<evidence type="ECO:0008006" key="4">
    <source>
        <dbReference type="Google" id="ProtNLM"/>
    </source>
</evidence>
<keyword evidence="3" id="KW-1185">Reference proteome</keyword>
<dbReference type="Proteomes" id="UP000094527">
    <property type="component" value="Unassembled WGS sequence"/>
</dbReference>
<gene>
    <name evidence="2" type="ORF">Ocin01_00848</name>
</gene>
<comment type="caution">
    <text evidence="2">The sequence shown here is derived from an EMBL/GenBank/DDBJ whole genome shotgun (WGS) entry which is preliminary data.</text>
</comment>
<keyword evidence="1" id="KW-1133">Transmembrane helix</keyword>
<organism evidence="2 3">
    <name type="scientific">Orchesella cincta</name>
    <name type="common">Springtail</name>
    <name type="synonym">Podura cincta</name>
    <dbReference type="NCBI Taxonomy" id="48709"/>
    <lineage>
        <taxon>Eukaryota</taxon>
        <taxon>Metazoa</taxon>
        <taxon>Ecdysozoa</taxon>
        <taxon>Arthropoda</taxon>
        <taxon>Hexapoda</taxon>
        <taxon>Collembola</taxon>
        <taxon>Entomobryomorpha</taxon>
        <taxon>Entomobryoidea</taxon>
        <taxon>Orchesellidae</taxon>
        <taxon>Orchesellinae</taxon>
        <taxon>Orchesella</taxon>
    </lineage>
</organism>
<evidence type="ECO:0000313" key="3">
    <source>
        <dbReference type="Proteomes" id="UP000094527"/>
    </source>
</evidence>
<dbReference type="EMBL" id="LJIJ01000015">
    <property type="protein sequence ID" value="ODN05842.1"/>
    <property type="molecule type" value="Genomic_DNA"/>
</dbReference>
<feature type="transmembrane region" description="Helical" evidence="1">
    <location>
        <begin position="122"/>
        <end position="146"/>
    </location>
</feature>
<keyword evidence="1" id="KW-0472">Membrane</keyword>
<accession>A0A1D2NKT5</accession>
<protein>
    <recommendedName>
        <fullName evidence="4">Transmembrane protein</fullName>
    </recommendedName>
</protein>
<evidence type="ECO:0000256" key="1">
    <source>
        <dbReference type="SAM" id="Phobius"/>
    </source>
</evidence>
<dbReference type="AlphaFoldDB" id="A0A1D2NKT5"/>
<reference evidence="2 3" key="1">
    <citation type="journal article" date="2016" name="Genome Biol. Evol.">
        <title>Gene Family Evolution Reflects Adaptation to Soil Environmental Stressors in the Genome of the Collembolan Orchesella cincta.</title>
        <authorList>
            <person name="Faddeeva-Vakhrusheva A."/>
            <person name="Derks M.F."/>
            <person name="Anvar S.Y."/>
            <person name="Agamennone V."/>
            <person name="Suring W."/>
            <person name="Smit S."/>
            <person name="van Straalen N.M."/>
            <person name="Roelofs D."/>
        </authorList>
    </citation>
    <scope>NUCLEOTIDE SEQUENCE [LARGE SCALE GENOMIC DNA]</scope>
    <source>
        <tissue evidence="2">Mixed pool</tissue>
    </source>
</reference>
<keyword evidence="1" id="KW-0812">Transmembrane</keyword>
<name>A0A1D2NKT5_ORCCI</name>
<evidence type="ECO:0000313" key="2">
    <source>
        <dbReference type="EMBL" id="ODN05842.1"/>
    </source>
</evidence>
<sequence>MQITLSPSFCIFSKCIRAKSVSSIIGTNFRFSSSFTKPYHHTSLIRRTAIQLHQSKPSNILVRKPNTLIELQYRPPSLKLFVRSKTTESKEFCGTKTLARYYRRDGVPNTYKLIYRSNFPGYLLTAQAGVFITLVALIAVGITYAIQVVTYDEDDERARKDELHKLYEERRTRENESEFVKAVQNIREERGWTNSSAKGPQMEDLVEGGPAVFGFFIFTLVTFAAALFRLQQLVPVRLYVNNKNKHSVAIYFGHLIPGKLTHQEFLAGTVRPAKSRMDSGTLFMDGSGKKMMLFERFFRSPADYNMVMGYDEEFMQEVVQERQRKPRITSGSSTDGKK</sequence>
<proteinExistence type="predicted"/>
<dbReference type="OrthoDB" id="7407406at2759"/>